<evidence type="ECO:0000313" key="2">
    <source>
        <dbReference type="Proteomes" id="UP000595610"/>
    </source>
</evidence>
<name>A0A7T4N0D8_9BURK</name>
<protein>
    <submittedName>
        <fullName evidence="1">Uncharacterized protein</fullName>
    </submittedName>
</protein>
<reference evidence="1 2" key="1">
    <citation type="submission" date="2020-12" db="EMBL/GenBank/DDBJ databases">
        <title>FDA dAtabase for Regulatory Grade micrObial Sequences (FDA-ARGOS): Supporting development and validation of Infectious Disease Dx tests.</title>
        <authorList>
            <person name="Nelson B."/>
            <person name="Plummer A."/>
            <person name="Tallon L."/>
            <person name="Sadzewicz L."/>
            <person name="Zhao X."/>
            <person name="Boylan J."/>
            <person name="Ott S."/>
            <person name="Bowen H."/>
            <person name="Vavikolanu K."/>
            <person name="Mehta A."/>
            <person name="Aluvathingal J."/>
            <person name="Nadendla S."/>
            <person name="Myers T."/>
            <person name="Yan Y."/>
            <person name="Sichtig H."/>
        </authorList>
    </citation>
    <scope>NUCLEOTIDE SEQUENCE [LARGE SCALE GENOMIC DNA]</scope>
    <source>
        <strain evidence="1 2">FDAARGOS_1049</strain>
    </source>
</reference>
<dbReference type="KEGG" id="pgis:I6I06_11580"/>
<dbReference type="Proteomes" id="UP000595610">
    <property type="component" value="Chromosome 1"/>
</dbReference>
<dbReference type="EMBL" id="CP066075">
    <property type="protein sequence ID" value="QQC62952.1"/>
    <property type="molecule type" value="Genomic_DNA"/>
</dbReference>
<evidence type="ECO:0000313" key="1">
    <source>
        <dbReference type="EMBL" id="QQC62952.1"/>
    </source>
</evidence>
<accession>A0A7T4N0D8</accession>
<gene>
    <name evidence="1" type="ORF">I6I06_11580</name>
</gene>
<proteinExistence type="predicted"/>
<sequence length="193" mass="21900">MNDPKSTHATINLTVYVARISGKKVAFPASFGDNVRFYRFACVFVCFRSRSNKLWHNRRSFRRRAFVSAGTRCNGTVPLNQNLIQSRRRSFTVPVATAASLNVPGSSRGSGAFRFRSSDQRKLATLAMRSDCDSERERAHLLAGVCAGSCRPPLLQRRTHYDEFGVFIFSSLAAFTRRHFLGWSCVARRWLVR</sequence>
<organism evidence="1 2">
    <name type="scientific">Paraburkholderia ginsengisoli</name>
    <dbReference type="NCBI Taxonomy" id="311231"/>
    <lineage>
        <taxon>Bacteria</taxon>
        <taxon>Pseudomonadati</taxon>
        <taxon>Pseudomonadota</taxon>
        <taxon>Betaproteobacteria</taxon>
        <taxon>Burkholderiales</taxon>
        <taxon>Burkholderiaceae</taxon>
        <taxon>Paraburkholderia</taxon>
    </lineage>
</organism>
<dbReference type="AlphaFoldDB" id="A0A7T4N0D8"/>
<keyword evidence="2" id="KW-1185">Reference proteome</keyword>
<dbReference type="RefSeq" id="WP_167335660.1">
    <property type="nucleotide sequence ID" value="NZ_CP066075.1"/>
</dbReference>